<protein>
    <submittedName>
        <fullName evidence="4">Uncharacterized protein</fullName>
    </submittedName>
</protein>
<keyword evidence="1" id="KW-0677">Repeat</keyword>
<feature type="repeat" description="TPR" evidence="3">
    <location>
        <begin position="161"/>
        <end position="194"/>
    </location>
</feature>
<dbReference type="InterPro" id="IPR051012">
    <property type="entry name" value="CellSynth/LPSAsmb/PSIAsmb"/>
</dbReference>
<dbReference type="AlphaFoldDB" id="A0A091ARR9"/>
<evidence type="ECO:0000256" key="1">
    <source>
        <dbReference type="ARBA" id="ARBA00022737"/>
    </source>
</evidence>
<dbReference type="Pfam" id="PF13469">
    <property type="entry name" value="Sulfotransfer_3"/>
    <property type="match status" value="1"/>
</dbReference>
<organism evidence="4 5">
    <name type="scientific">Arenimonas metalli CF5-1</name>
    <dbReference type="NCBI Taxonomy" id="1384056"/>
    <lineage>
        <taxon>Bacteria</taxon>
        <taxon>Pseudomonadati</taxon>
        <taxon>Pseudomonadota</taxon>
        <taxon>Gammaproteobacteria</taxon>
        <taxon>Lysobacterales</taxon>
        <taxon>Lysobacteraceae</taxon>
        <taxon>Arenimonas</taxon>
    </lineage>
</organism>
<dbReference type="EMBL" id="AVCK01000063">
    <property type="protein sequence ID" value="KFN41689.1"/>
    <property type="molecule type" value="Genomic_DNA"/>
</dbReference>
<accession>A0A091ARR9</accession>
<dbReference type="SMART" id="SM00028">
    <property type="entry name" value="TPR"/>
    <property type="match status" value="7"/>
</dbReference>
<dbReference type="Pfam" id="PF13414">
    <property type="entry name" value="TPR_11"/>
    <property type="match status" value="1"/>
</dbReference>
<evidence type="ECO:0000256" key="3">
    <source>
        <dbReference type="PROSITE-ProRule" id="PRU00339"/>
    </source>
</evidence>
<dbReference type="SUPFAM" id="SSF52540">
    <property type="entry name" value="P-loop containing nucleoside triphosphate hydrolases"/>
    <property type="match status" value="1"/>
</dbReference>
<dbReference type="PROSITE" id="PS50293">
    <property type="entry name" value="TPR_REGION"/>
    <property type="match status" value="1"/>
</dbReference>
<evidence type="ECO:0000313" key="5">
    <source>
        <dbReference type="Proteomes" id="UP000029393"/>
    </source>
</evidence>
<evidence type="ECO:0000313" key="4">
    <source>
        <dbReference type="EMBL" id="KFN41689.1"/>
    </source>
</evidence>
<feature type="repeat" description="TPR" evidence="3">
    <location>
        <begin position="127"/>
        <end position="160"/>
    </location>
</feature>
<dbReference type="Proteomes" id="UP000029393">
    <property type="component" value="Unassembled WGS sequence"/>
</dbReference>
<dbReference type="PANTHER" id="PTHR45586:SF1">
    <property type="entry name" value="LIPOPOLYSACCHARIDE ASSEMBLY PROTEIN B"/>
    <property type="match status" value="1"/>
</dbReference>
<evidence type="ECO:0000256" key="2">
    <source>
        <dbReference type="ARBA" id="ARBA00022803"/>
    </source>
</evidence>
<keyword evidence="5" id="KW-1185">Reference proteome</keyword>
<dbReference type="InterPro" id="IPR019734">
    <property type="entry name" value="TPR_rpt"/>
</dbReference>
<dbReference type="InterPro" id="IPR011990">
    <property type="entry name" value="TPR-like_helical_dom_sf"/>
</dbReference>
<keyword evidence="2 3" id="KW-0802">TPR repeat</keyword>
<dbReference type="Gene3D" id="3.40.50.300">
    <property type="entry name" value="P-loop containing nucleotide triphosphate hydrolases"/>
    <property type="match status" value="1"/>
</dbReference>
<dbReference type="Gene3D" id="1.25.40.10">
    <property type="entry name" value="Tetratricopeptide repeat domain"/>
    <property type="match status" value="2"/>
</dbReference>
<reference evidence="4 5" key="1">
    <citation type="submission" date="2013-09" db="EMBL/GenBank/DDBJ databases">
        <title>Genome sequencing of Arenimonas metalli.</title>
        <authorList>
            <person name="Chen F."/>
            <person name="Wang G."/>
        </authorList>
    </citation>
    <scope>NUCLEOTIDE SEQUENCE [LARGE SCALE GENOMIC DNA]</scope>
    <source>
        <strain evidence="4 5">CF5-1</strain>
    </source>
</reference>
<comment type="caution">
    <text evidence="4">The sequence shown here is derived from an EMBL/GenBank/DDBJ whole genome shotgun (WGS) entry which is preliminary data.</text>
</comment>
<dbReference type="SUPFAM" id="SSF48452">
    <property type="entry name" value="TPR-like"/>
    <property type="match status" value="1"/>
</dbReference>
<dbReference type="PANTHER" id="PTHR45586">
    <property type="entry name" value="TPR REPEAT-CONTAINING PROTEIN PA4667"/>
    <property type="match status" value="1"/>
</dbReference>
<dbReference type="PROSITE" id="PS50005">
    <property type="entry name" value="TPR"/>
    <property type="match status" value="2"/>
</dbReference>
<dbReference type="Pfam" id="PF14559">
    <property type="entry name" value="TPR_19"/>
    <property type="match status" value="2"/>
</dbReference>
<dbReference type="PATRIC" id="fig|1384056.3.peg.2578"/>
<gene>
    <name evidence="4" type="ORF">N787_05320</name>
</gene>
<proteinExistence type="predicted"/>
<dbReference type="InterPro" id="IPR027417">
    <property type="entry name" value="P-loop_NTPase"/>
</dbReference>
<dbReference type="eggNOG" id="COG0457">
    <property type="taxonomic scope" value="Bacteria"/>
</dbReference>
<sequence>MEHALSLAEAGRHDEADTLLAHLARELRDPMAAWHLAWLRIGQGDTDGALAALADFPDDALCNERARELLVGQRRNDEALALLQRVPRQPPSPAGWVATAIERHLGSDYAGAVAACRQALALAPAHAPGHNHLARALHNLGDTPAAIAEFERAVAIDPHYPEAWHNLGHALRAVNQFERACEALRRALKIAPGYLSARQGLGVTLLAMDRPAEALEAFDDVLRRDHDHAEALLHSALSLQALAMPAKARQRFERAVELAPQNPWAHYCLGLLLHELRELPAARAALQRSLKIHSSSPDAWAALAAVAEEAGDPAQAAMAVNTGLTLAPHHAVLNLEAARIERRAGKPAEALRRLTAVDPRRLIPRVRQRFHYERGKALDASGAGAGAEAFASFAEANALAVQEVRGPRRAPEALAREFASITRWAAAGAPGAQAGEDGGDLGADLCFLVGFPRTGQFLVERLLRGHPGLALASEAGTLEGVVGTVAGLPGGYPDAIAGLDKADRQVLRRKYRLALERAGAKPGQAVVDIASLRAAHVGLVQALFPRARLLHTLRDPRDAVLRNVMEPQATPAAFPAFQTLEGAAALYEAHEAAWQALQASLRLPVHAIRHEQVVAAPSETLAAICGFLGLDADDDWLAGARSRLEAGRRPATNASEPHWLRYREPLASVLPALDAHALRLGYPR</sequence>
<name>A0A091ARR9_9GAMM</name>
<dbReference type="STRING" id="1384056.N787_05320"/>